<evidence type="ECO:0000313" key="3">
    <source>
        <dbReference type="EMBL" id="MED6248139.1"/>
    </source>
</evidence>
<accession>A0ABU7BF47</accession>
<evidence type="ECO:0000256" key="2">
    <source>
        <dbReference type="SAM" id="Phobius"/>
    </source>
</evidence>
<keyword evidence="4" id="KW-1185">Reference proteome</keyword>
<protein>
    <submittedName>
        <fullName evidence="3">Uncharacterized protein</fullName>
    </submittedName>
</protein>
<dbReference type="EMBL" id="JAHUTI010049843">
    <property type="protein sequence ID" value="MED6248139.1"/>
    <property type="molecule type" value="Genomic_DNA"/>
</dbReference>
<keyword evidence="2" id="KW-0812">Transmembrane</keyword>
<evidence type="ECO:0000313" key="4">
    <source>
        <dbReference type="Proteomes" id="UP001345963"/>
    </source>
</evidence>
<comment type="caution">
    <text evidence="3">The sequence shown here is derived from an EMBL/GenBank/DDBJ whole genome shotgun (WGS) entry which is preliminary data.</text>
</comment>
<reference evidence="3 4" key="1">
    <citation type="submission" date="2021-07" db="EMBL/GenBank/DDBJ databases">
        <authorList>
            <person name="Palmer J.M."/>
        </authorList>
    </citation>
    <scope>NUCLEOTIDE SEQUENCE [LARGE SCALE GENOMIC DNA]</scope>
    <source>
        <strain evidence="3 4">AT_MEX2019</strain>
        <tissue evidence="3">Muscle</tissue>
    </source>
</reference>
<keyword evidence="2" id="KW-1133">Transmembrane helix</keyword>
<proteinExistence type="predicted"/>
<sequence>MPIKKVRLGPQSADVRVEPQELQQSPGAPLFDPDDQSLGEPPRGCPLFPRAVDLQSGVVDAQRIASVPLLRPSRPPHEDILRGRLDFRVLREFRLAASGEKVDQGEADDAQRGGDGESVKQAPQVGARRVEMMLVNVVLVVVAVVKGCHPLAVSATLVAILPQVQLTS</sequence>
<evidence type="ECO:0000256" key="1">
    <source>
        <dbReference type="SAM" id="MobiDB-lite"/>
    </source>
</evidence>
<feature type="transmembrane region" description="Helical" evidence="2">
    <location>
        <begin position="134"/>
        <end position="161"/>
    </location>
</feature>
<organism evidence="3 4">
    <name type="scientific">Ataeniobius toweri</name>
    <dbReference type="NCBI Taxonomy" id="208326"/>
    <lineage>
        <taxon>Eukaryota</taxon>
        <taxon>Metazoa</taxon>
        <taxon>Chordata</taxon>
        <taxon>Craniata</taxon>
        <taxon>Vertebrata</taxon>
        <taxon>Euteleostomi</taxon>
        <taxon>Actinopterygii</taxon>
        <taxon>Neopterygii</taxon>
        <taxon>Teleostei</taxon>
        <taxon>Neoteleostei</taxon>
        <taxon>Acanthomorphata</taxon>
        <taxon>Ovalentaria</taxon>
        <taxon>Atherinomorphae</taxon>
        <taxon>Cyprinodontiformes</taxon>
        <taxon>Goodeidae</taxon>
        <taxon>Ataeniobius</taxon>
    </lineage>
</organism>
<dbReference type="Proteomes" id="UP001345963">
    <property type="component" value="Unassembled WGS sequence"/>
</dbReference>
<name>A0ABU7BF47_9TELE</name>
<feature type="region of interest" description="Disordered" evidence="1">
    <location>
        <begin position="1"/>
        <end position="46"/>
    </location>
</feature>
<keyword evidence="2" id="KW-0472">Membrane</keyword>
<gene>
    <name evidence="3" type="ORF">ATANTOWER_027439</name>
</gene>
<feature type="region of interest" description="Disordered" evidence="1">
    <location>
        <begin position="100"/>
        <end position="123"/>
    </location>
</feature>
<feature type="compositionally biased region" description="Basic and acidic residues" evidence="1">
    <location>
        <begin position="100"/>
        <end position="118"/>
    </location>
</feature>